<evidence type="ECO:0000256" key="2">
    <source>
        <dbReference type="ARBA" id="ARBA00012838"/>
    </source>
</evidence>
<evidence type="ECO:0000256" key="5">
    <source>
        <dbReference type="ARBA" id="ARBA00022840"/>
    </source>
</evidence>
<dbReference type="AlphaFoldDB" id="A0A2C5X778"/>
<keyword evidence="14" id="KW-1185">Reference proteome</keyword>
<dbReference type="Pfam" id="PF19303">
    <property type="entry name" value="Anticodon_3"/>
    <property type="match status" value="1"/>
</dbReference>
<dbReference type="Gene3D" id="2.170.220.10">
    <property type="match status" value="1"/>
</dbReference>
<evidence type="ECO:0000259" key="11">
    <source>
        <dbReference type="Pfam" id="PF09334"/>
    </source>
</evidence>
<dbReference type="InterPro" id="IPR041872">
    <property type="entry name" value="Anticodon_Met"/>
</dbReference>
<keyword evidence="6 10" id="KW-0648">Protein biosynthesis</keyword>
<evidence type="ECO:0000259" key="12">
    <source>
        <dbReference type="Pfam" id="PF19303"/>
    </source>
</evidence>
<keyword evidence="4 10" id="KW-0547">Nucleotide-binding</keyword>
<dbReference type="InterPro" id="IPR023457">
    <property type="entry name" value="Met-tRNA_synth_2"/>
</dbReference>
<reference evidence="13 14" key="1">
    <citation type="journal article" date="2013" name="Fungal Biol.">
        <title>Analysis of microsatellite markers in the genome of the plant pathogen Ceratocystis fimbriata.</title>
        <authorList>
            <person name="Simpson M.C."/>
            <person name="Wilken P.M."/>
            <person name="Coetzee M.P."/>
            <person name="Wingfield M.J."/>
            <person name="Wingfield B.D."/>
        </authorList>
    </citation>
    <scope>NUCLEOTIDE SEQUENCE [LARGE SCALE GENOMIC DNA]</scope>
    <source>
        <strain evidence="13 14">CBS 114723</strain>
    </source>
</reference>
<evidence type="ECO:0000256" key="6">
    <source>
        <dbReference type="ARBA" id="ARBA00022917"/>
    </source>
</evidence>
<dbReference type="Proteomes" id="UP000222788">
    <property type="component" value="Unassembled WGS sequence"/>
</dbReference>
<dbReference type="PANTHER" id="PTHR43326:SF1">
    <property type="entry name" value="METHIONINE--TRNA LIGASE, MITOCHONDRIAL"/>
    <property type="match status" value="1"/>
</dbReference>
<dbReference type="InterPro" id="IPR015413">
    <property type="entry name" value="Methionyl/Leucyl_tRNA_Synth"/>
</dbReference>
<dbReference type="CDD" id="cd00814">
    <property type="entry name" value="MetRS_core"/>
    <property type="match status" value="1"/>
</dbReference>
<evidence type="ECO:0000256" key="10">
    <source>
        <dbReference type="RuleBase" id="RU363039"/>
    </source>
</evidence>
<dbReference type="GO" id="GO:0004825">
    <property type="term" value="F:methionine-tRNA ligase activity"/>
    <property type="evidence" value="ECO:0007669"/>
    <property type="project" value="UniProtKB-EC"/>
</dbReference>
<dbReference type="SUPFAM" id="SSF47323">
    <property type="entry name" value="Anticodon-binding domain of a subclass of class I aminoacyl-tRNA synthetases"/>
    <property type="match status" value="1"/>
</dbReference>
<dbReference type="SUPFAM" id="SSF52374">
    <property type="entry name" value="Nucleotidylyl transferase"/>
    <property type="match status" value="1"/>
</dbReference>
<dbReference type="EMBL" id="APWK03000040">
    <property type="protein sequence ID" value="PHH53643.1"/>
    <property type="molecule type" value="Genomic_DNA"/>
</dbReference>
<dbReference type="InterPro" id="IPR033911">
    <property type="entry name" value="MetRS_core"/>
</dbReference>
<dbReference type="OrthoDB" id="24670at2759"/>
<comment type="catalytic activity">
    <reaction evidence="8">
        <text>tRNA(Met) + L-methionine + ATP = L-methionyl-tRNA(Met) + AMP + diphosphate</text>
        <dbReference type="Rhea" id="RHEA:13481"/>
        <dbReference type="Rhea" id="RHEA-COMP:9667"/>
        <dbReference type="Rhea" id="RHEA-COMP:9698"/>
        <dbReference type="ChEBI" id="CHEBI:30616"/>
        <dbReference type="ChEBI" id="CHEBI:33019"/>
        <dbReference type="ChEBI" id="CHEBI:57844"/>
        <dbReference type="ChEBI" id="CHEBI:78442"/>
        <dbReference type="ChEBI" id="CHEBI:78530"/>
        <dbReference type="ChEBI" id="CHEBI:456215"/>
        <dbReference type="EC" id="6.1.1.10"/>
    </reaction>
</comment>
<dbReference type="STRING" id="1035309.A0A2C5X778"/>
<evidence type="ECO:0000256" key="1">
    <source>
        <dbReference type="ARBA" id="ARBA00005594"/>
    </source>
</evidence>
<protein>
    <recommendedName>
        <fullName evidence="9">Probable methionine--tRNA ligase, mitochondrial</fullName>
        <ecNumber evidence="2">6.1.1.10</ecNumber>
    </recommendedName>
</protein>
<dbReference type="Pfam" id="PF09334">
    <property type="entry name" value="tRNA-synt_1g"/>
    <property type="match status" value="1"/>
</dbReference>
<dbReference type="PANTHER" id="PTHR43326">
    <property type="entry name" value="METHIONYL-TRNA SYNTHETASE"/>
    <property type="match status" value="1"/>
</dbReference>
<dbReference type="GO" id="GO:0005739">
    <property type="term" value="C:mitochondrion"/>
    <property type="evidence" value="ECO:0007669"/>
    <property type="project" value="UniProtKB-ARBA"/>
</dbReference>
<dbReference type="FunFam" id="2.170.220.10:FF:000001">
    <property type="entry name" value="methionine--tRNA ligase, mitochondrial"/>
    <property type="match status" value="1"/>
</dbReference>
<feature type="domain" description="Methionyl/Leucyl tRNA synthetase" evidence="11">
    <location>
        <begin position="26"/>
        <end position="395"/>
    </location>
</feature>
<name>A0A2C5X778_9PEZI</name>
<feature type="domain" description="Methionyl-tRNA synthetase anticodon-binding" evidence="12">
    <location>
        <begin position="420"/>
        <end position="506"/>
    </location>
</feature>
<evidence type="ECO:0000313" key="14">
    <source>
        <dbReference type="Proteomes" id="UP000222788"/>
    </source>
</evidence>
<evidence type="ECO:0000256" key="4">
    <source>
        <dbReference type="ARBA" id="ARBA00022741"/>
    </source>
</evidence>
<dbReference type="GO" id="GO:0005524">
    <property type="term" value="F:ATP binding"/>
    <property type="evidence" value="ECO:0007669"/>
    <property type="project" value="UniProtKB-KW"/>
</dbReference>
<dbReference type="EC" id="6.1.1.10" evidence="2"/>
<evidence type="ECO:0000256" key="9">
    <source>
        <dbReference type="ARBA" id="ARBA00068817"/>
    </source>
</evidence>
<dbReference type="Gene3D" id="3.40.50.620">
    <property type="entry name" value="HUPs"/>
    <property type="match status" value="1"/>
</dbReference>
<comment type="similarity">
    <text evidence="1 10">Belongs to the class-I aminoacyl-tRNA synthetase family.</text>
</comment>
<organism evidence="13 14">
    <name type="scientific">Ceratocystis fimbriata CBS 114723</name>
    <dbReference type="NCBI Taxonomy" id="1035309"/>
    <lineage>
        <taxon>Eukaryota</taxon>
        <taxon>Fungi</taxon>
        <taxon>Dikarya</taxon>
        <taxon>Ascomycota</taxon>
        <taxon>Pezizomycotina</taxon>
        <taxon>Sordariomycetes</taxon>
        <taxon>Hypocreomycetidae</taxon>
        <taxon>Microascales</taxon>
        <taxon>Ceratocystidaceae</taxon>
        <taxon>Ceratocystis</taxon>
    </lineage>
</organism>
<dbReference type="InterPro" id="IPR014729">
    <property type="entry name" value="Rossmann-like_a/b/a_fold"/>
</dbReference>
<reference evidence="13 14" key="2">
    <citation type="journal article" date="2013" name="IMA Fungus">
        <title>IMA Genome-F 1: Ceratocystis fimbriata: Draft nuclear genome sequence for the plant pathogen, Ceratocystis fimbriata.</title>
        <authorList>
            <person name="Wilken P.M."/>
            <person name="Steenkamp E.T."/>
            <person name="Wingfield M.J."/>
            <person name="de Beer Z.W."/>
            <person name="Wingfield B.D."/>
        </authorList>
    </citation>
    <scope>NUCLEOTIDE SEQUENCE [LARGE SCALE GENOMIC DNA]</scope>
    <source>
        <strain evidence="13 14">CBS 114723</strain>
    </source>
</reference>
<evidence type="ECO:0000256" key="8">
    <source>
        <dbReference type="ARBA" id="ARBA00047364"/>
    </source>
</evidence>
<comment type="caution">
    <text evidence="13">The sequence shown here is derived from an EMBL/GenBank/DDBJ whole genome shotgun (WGS) entry which is preliminary data.</text>
</comment>
<accession>A0A2C5X778</accession>
<dbReference type="NCBIfam" id="TIGR00398">
    <property type="entry name" value="metG"/>
    <property type="match status" value="1"/>
</dbReference>
<dbReference type="InterPro" id="IPR014758">
    <property type="entry name" value="Met-tRNA_synth"/>
</dbReference>
<dbReference type="Gene3D" id="1.10.730.10">
    <property type="entry name" value="Isoleucyl-tRNA Synthetase, Domain 1"/>
    <property type="match status" value="1"/>
</dbReference>
<evidence type="ECO:0000256" key="3">
    <source>
        <dbReference type="ARBA" id="ARBA00022598"/>
    </source>
</evidence>
<sequence>MRFESTVMASDASSPPSEARPLKPCYFTTPIFYVNASPHIGHMSTMVLADVYKRWRELCGQSAVLSTGTDEHGIKVQQAAARAGIPVKEFCDMNSAKFQDLAKMVGLSEHQWIRTTDADHADAVQFFWNQLQSAGYIYEAKHSGWYAVSDECFYPENATEQRFQPTTGRVVRVASETGNEVEFIEEKNYHFRMTALKTQLLEFYAQNPNWIEPQGRMRDVVNWVTYNLSDLSISRPSSRLSWGIPVPGDDSQTIYVWVDALINYLTQAGYPKALTSDGTLPADSIWPADLHVIGKDIVRFHGVYWPALLLALQLPLPKRILSHAHWTMDNAKISKSAGNAVLANFAVDRFGLDCMRYIMIRDGGIENDANYSNETIAAHYRADLQGTYGNLLARLTRTVSWCVADAVKANKGATKTQLPIPEAVQKYTQAMESFRPAAACKAIMALLYTGNRYVSEMQPWNKAHTQEKKDNIVYQTAELMRVASILLLPIIPQKAGEALDVLDVRRDRRTMEFAAFGADGDYGTGPVERTKSMSTTLFPPVLLAQEAY</sequence>
<keyword evidence="3 10" id="KW-0436">Ligase</keyword>
<dbReference type="GO" id="GO:0006431">
    <property type="term" value="P:methionyl-tRNA aminoacylation"/>
    <property type="evidence" value="ECO:0007669"/>
    <property type="project" value="InterPro"/>
</dbReference>
<evidence type="ECO:0000313" key="13">
    <source>
        <dbReference type="EMBL" id="PHH53643.1"/>
    </source>
</evidence>
<dbReference type="InterPro" id="IPR009080">
    <property type="entry name" value="tRNAsynth_Ia_anticodon-bd"/>
</dbReference>
<keyword evidence="5 10" id="KW-0067">ATP-binding</keyword>
<dbReference type="PRINTS" id="PR01041">
    <property type="entry name" value="TRNASYNTHMET"/>
</dbReference>
<evidence type="ECO:0000256" key="7">
    <source>
        <dbReference type="ARBA" id="ARBA00023146"/>
    </source>
</evidence>
<proteinExistence type="inferred from homology"/>
<gene>
    <name evidence="13" type="primary">93G11.130</name>
    <name evidence="13" type="ORF">CFIMG_001478RA</name>
</gene>
<keyword evidence="7 10" id="KW-0030">Aminoacyl-tRNA synthetase</keyword>